<name>A0ABV7PTQ3_9ACTN</name>
<comment type="caution">
    <text evidence="2">The sequence shown here is derived from an EMBL/GenBank/DDBJ whole genome shotgun (WGS) entry which is preliminary data.</text>
</comment>
<keyword evidence="3" id="KW-1185">Reference proteome</keyword>
<evidence type="ECO:0000313" key="2">
    <source>
        <dbReference type="EMBL" id="MFC3491967.1"/>
    </source>
</evidence>
<gene>
    <name evidence="2" type="ORF">ACFO8M_05655</name>
</gene>
<dbReference type="Proteomes" id="UP001595712">
    <property type="component" value="Unassembled WGS sequence"/>
</dbReference>
<protein>
    <submittedName>
        <fullName evidence="2">Uncharacterized protein</fullName>
    </submittedName>
</protein>
<sequence length="54" mass="5836">MRSKWHSALQQPELKSGMNDDQDRRAPAASTDMFPANVRSSGTRPCVAAASFGV</sequence>
<dbReference type="EMBL" id="JBHRWO010000006">
    <property type="protein sequence ID" value="MFC3491967.1"/>
    <property type="molecule type" value="Genomic_DNA"/>
</dbReference>
<proteinExistence type="predicted"/>
<dbReference type="RefSeq" id="WP_387971750.1">
    <property type="nucleotide sequence ID" value="NZ_JBHRWO010000006.1"/>
</dbReference>
<organism evidence="2 3">
    <name type="scientific">Glycomyces rhizosphaerae</name>
    <dbReference type="NCBI Taxonomy" id="2054422"/>
    <lineage>
        <taxon>Bacteria</taxon>
        <taxon>Bacillati</taxon>
        <taxon>Actinomycetota</taxon>
        <taxon>Actinomycetes</taxon>
        <taxon>Glycomycetales</taxon>
        <taxon>Glycomycetaceae</taxon>
        <taxon>Glycomyces</taxon>
    </lineage>
</organism>
<feature type="region of interest" description="Disordered" evidence="1">
    <location>
        <begin position="1"/>
        <end position="41"/>
    </location>
</feature>
<accession>A0ABV7PTQ3</accession>
<evidence type="ECO:0000256" key="1">
    <source>
        <dbReference type="SAM" id="MobiDB-lite"/>
    </source>
</evidence>
<evidence type="ECO:0000313" key="3">
    <source>
        <dbReference type="Proteomes" id="UP001595712"/>
    </source>
</evidence>
<reference evidence="3" key="1">
    <citation type="journal article" date="2019" name="Int. J. Syst. Evol. Microbiol.">
        <title>The Global Catalogue of Microorganisms (GCM) 10K type strain sequencing project: providing services to taxonomists for standard genome sequencing and annotation.</title>
        <authorList>
            <consortium name="The Broad Institute Genomics Platform"/>
            <consortium name="The Broad Institute Genome Sequencing Center for Infectious Disease"/>
            <person name="Wu L."/>
            <person name="Ma J."/>
        </authorList>
    </citation>
    <scope>NUCLEOTIDE SEQUENCE [LARGE SCALE GENOMIC DNA]</scope>
    <source>
        <strain evidence="3">CGMCC 4.7396</strain>
    </source>
</reference>